<dbReference type="Proteomes" id="UP000315369">
    <property type="component" value="Unassembled WGS sequence"/>
</dbReference>
<dbReference type="InterPro" id="IPR041492">
    <property type="entry name" value="HAD_2"/>
</dbReference>
<dbReference type="GO" id="GO:0006281">
    <property type="term" value="P:DNA repair"/>
    <property type="evidence" value="ECO:0007669"/>
    <property type="project" value="TreeGrafter"/>
</dbReference>
<dbReference type="InterPro" id="IPR050155">
    <property type="entry name" value="HAD-like_hydrolase_sf"/>
</dbReference>
<proteinExistence type="predicted"/>
<evidence type="ECO:0000313" key="2">
    <source>
        <dbReference type="Proteomes" id="UP000315369"/>
    </source>
</evidence>
<dbReference type="EMBL" id="VIFM01000101">
    <property type="protein sequence ID" value="TQF13397.1"/>
    <property type="molecule type" value="Genomic_DNA"/>
</dbReference>
<dbReference type="NCBIfam" id="TIGR01549">
    <property type="entry name" value="HAD-SF-IA-v1"/>
    <property type="match status" value="1"/>
</dbReference>
<comment type="caution">
    <text evidence="1">The sequence shown here is derived from an EMBL/GenBank/DDBJ whole genome shotgun (WGS) entry which is preliminary data.</text>
</comment>
<dbReference type="PANTHER" id="PTHR43434:SF13">
    <property type="entry name" value="PHOSPHOGLYCOLATE PHOSPHATASE"/>
    <property type="match status" value="1"/>
</dbReference>
<dbReference type="AlphaFoldDB" id="A0A540WWL8"/>
<keyword evidence="2" id="KW-1185">Reference proteome</keyword>
<dbReference type="OrthoDB" id="5421442at2"/>
<sequence length="209" mass="22671">MSPYRLVIFDFDGTLADSLPWFRSVFNDMADRFGFSRLTPTEFEAMRGMSGREIMAHTKVPMWRLPAIVSYMRKQKLSAAASTPLFPGVPELLAELKDAGVTVAIISSDSEVSVRSVLGPVVDSVTHFDCGAAIFGKAAKFRRMLKRAGVTTTEALSVGDEIRDIEAAREASIPAAAVGWGYTLADALARHAPAHLFHSMAELKAALLP</sequence>
<organism evidence="1 2">
    <name type="scientific">Myxococcus llanfairpwllgwyngyllgogerychwyrndrobwllllantysiliogogogochensis</name>
    <dbReference type="NCBI Taxonomy" id="2590453"/>
    <lineage>
        <taxon>Bacteria</taxon>
        <taxon>Pseudomonadati</taxon>
        <taxon>Myxococcota</taxon>
        <taxon>Myxococcia</taxon>
        <taxon>Myxococcales</taxon>
        <taxon>Cystobacterineae</taxon>
        <taxon>Myxococcaceae</taxon>
        <taxon>Myxococcus</taxon>
    </lineage>
</organism>
<evidence type="ECO:0000313" key="1">
    <source>
        <dbReference type="EMBL" id="TQF13397.1"/>
    </source>
</evidence>
<dbReference type="SFLD" id="SFLDG01129">
    <property type="entry name" value="C1.5:_HAD__Beta-PGM__Phosphata"/>
    <property type="match status" value="1"/>
</dbReference>
<accession>A0A540WWL8</accession>
<reference evidence="1 2" key="1">
    <citation type="submission" date="2019-06" db="EMBL/GenBank/DDBJ databases">
        <authorList>
            <person name="Livingstone P."/>
            <person name="Whitworth D."/>
        </authorList>
    </citation>
    <scope>NUCLEOTIDE SEQUENCE [LARGE SCALE GENOMIC DNA]</scope>
    <source>
        <strain evidence="1 2">AM401</strain>
    </source>
</reference>
<dbReference type="PANTHER" id="PTHR43434">
    <property type="entry name" value="PHOSPHOGLYCOLATE PHOSPHATASE"/>
    <property type="match status" value="1"/>
</dbReference>
<dbReference type="SUPFAM" id="SSF56784">
    <property type="entry name" value="HAD-like"/>
    <property type="match status" value="1"/>
</dbReference>
<dbReference type="InterPro" id="IPR036412">
    <property type="entry name" value="HAD-like_sf"/>
</dbReference>
<dbReference type="InterPro" id="IPR023214">
    <property type="entry name" value="HAD_sf"/>
</dbReference>
<dbReference type="InterPro" id="IPR006439">
    <property type="entry name" value="HAD-SF_hydro_IA"/>
</dbReference>
<dbReference type="Gene3D" id="3.40.50.1000">
    <property type="entry name" value="HAD superfamily/HAD-like"/>
    <property type="match status" value="1"/>
</dbReference>
<gene>
    <name evidence="1" type="ORF">FJV41_24030</name>
</gene>
<dbReference type="GO" id="GO:0008967">
    <property type="term" value="F:phosphoglycolate phosphatase activity"/>
    <property type="evidence" value="ECO:0007669"/>
    <property type="project" value="TreeGrafter"/>
</dbReference>
<dbReference type="SFLD" id="SFLDS00003">
    <property type="entry name" value="Haloacid_Dehalogenase"/>
    <property type="match status" value="1"/>
</dbReference>
<protein>
    <submittedName>
        <fullName evidence="1">HAD-IA family hydrolase</fullName>
    </submittedName>
</protein>
<dbReference type="Gene3D" id="1.10.150.240">
    <property type="entry name" value="Putative phosphatase, domain 2"/>
    <property type="match status" value="1"/>
</dbReference>
<keyword evidence="1" id="KW-0378">Hydrolase</keyword>
<dbReference type="InterPro" id="IPR023198">
    <property type="entry name" value="PGP-like_dom2"/>
</dbReference>
<name>A0A540WWL8_9BACT</name>
<dbReference type="Pfam" id="PF13419">
    <property type="entry name" value="HAD_2"/>
    <property type="match status" value="1"/>
</dbReference>
<dbReference type="GO" id="GO:0005829">
    <property type="term" value="C:cytosol"/>
    <property type="evidence" value="ECO:0007669"/>
    <property type="project" value="TreeGrafter"/>
</dbReference>